<evidence type="ECO:0000256" key="1">
    <source>
        <dbReference type="SAM" id="MobiDB-lite"/>
    </source>
</evidence>
<dbReference type="AlphaFoldDB" id="A0AAV5DR87"/>
<organism evidence="2 3">
    <name type="scientific">Eleusine coracana subsp. coracana</name>
    <dbReference type="NCBI Taxonomy" id="191504"/>
    <lineage>
        <taxon>Eukaryota</taxon>
        <taxon>Viridiplantae</taxon>
        <taxon>Streptophyta</taxon>
        <taxon>Embryophyta</taxon>
        <taxon>Tracheophyta</taxon>
        <taxon>Spermatophyta</taxon>
        <taxon>Magnoliopsida</taxon>
        <taxon>Liliopsida</taxon>
        <taxon>Poales</taxon>
        <taxon>Poaceae</taxon>
        <taxon>PACMAD clade</taxon>
        <taxon>Chloridoideae</taxon>
        <taxon>Cynodonteae</taxon>
        <taxon>Eleusininae</taxon>
        <taxon>Eleusine</taxon>
    </lineage>
</organism>
<feature type="region of interest" description="Disordered" evidence="1">
    <location>
        <begin position="56"/>
        <end position="80"/>
    </location>
</feature>
<accession>A0AAV5DR87</accession>
<protein>
    <submittedName>
        <fullName evidence="2">Uncharacterized protein</fullName>
    </submittedName>
</protein>
<reference evidence="2" key="2">
    <citation type="submission" date="2021-12" db="EMBL/GenBank/DDBJ databases">
        <title>Resequencing data analysis of finger millet.</title>
        <authorList>
            <person name="Hatakeyama M."/>
            <person name="Aluri S."/>
            <person name="Balachadran M.T."/>
            <person name="Sivarajan S.R."/>
            <person name="Poveda L."/>
            <person name="Shimizu-Inatsugi R."/>
            <person name="Schlapbach R."/>
            <person name="Sreeman S.M."/>
            <person name="Shimizu K.K."/>
        </authorList>
    </citation>
    <scope>NUCLEOTIDE SEQUENCE</scope>
</reference>
<gene>
    <name evidence="2" type="primary">ga31026</name>
    <name evidence="2" type="ORF">PR202_ga31026</name>
</gene>
<dbReference type="EMBL" id="BQKI01000024">
    <property type="protein sequence ID" value="GJN12720.1"/>
    <property type="molecule type" value="Genomic_DNA"/>
</dbReference>
<keyword evidence="3" id="KW-1185">Reference proteome</keyword>
<evidence type="ECO:0000313" key="3">
    <source>
        <dbReference type="Proteomes" id="UP001054889"/>
    </source>
</evidence>
<proteinExistence type="predicted"/>
<name>A0AAV5DR87_ELECO</name>
<reference evidence="2" key="1">
    <citation type="journal article" date="2018" name="DNA Res.">
        <title>Multiple hybrid de novo genome assembly of finger millet, an orphan allotetraploid crop.</title>
        <authorList>
            <person name="Hatakeyama M."/>
            <person name="Aluri S."/>
            <person name="Balachadran M.T."/>
            <person name="Sivarajan S.R."/>
            <person name="Patrignani A."/>
            <person name="Gruter S."/>
            <person name="Poveda L."/>
            <person name="Shimizu-Inatsugi R."/>
            <person name="Baeten J."/>
            <person name="Francoijs K.J."/>
            <person name="Nataraja K.N."/>
            <person name="Reddy Y.A.N."/>
            <person name="Phadnis S."/>
            <person name="Ravikumar R.L."/>
            <person name="Schlapbach R."/>
            <person name="Sreeman S.M."/>
            <person name="Shimizu K.K."/>
        </authorList>
    </citation>
    <scope>NUCLEOTIDE SEQUENCE</scope>
</reference>
<comment type="caution">
    <text evidence="2">The sequence shown here is derived from an EMBL/GenBank/DDBJ whole genome shotgun (WGS) entry which is preliminary data.</text>
</comment>
<sequence>MMPSPPPAGCSAAGTHRRGARRWRARPSFASQGCFRPSHPRTSLSCLPHAAASSSVLLSPRPWPSDPAHRPVRQLPCPALGTPSPATLPVAPLFSSSLWQVPSLEAAKSTPWTRMRKISNKGGSLVFSLFNLKSKSRFWIESSFA</sequence>
<evidence type="ECO:0000313" key="2">
    <source>
        <dbReference type="EMBL" id="GJN12720.1"/>
    </source>
</evidence>
<dbReference type="Proteomes" id="UP001054889">
    <property type="component" value="Unassembled WGS sequence"/>
</dbReference>
<feature type="region of interest" description="Disordered" evidence="1">
    <location>
        <begin position="1"/>
        <end position="23"/>
    </location>
</feature>